<accession>A0A6J0MD57</accession>
<keyword evidence="1" id="KW-0812">Transmembrane</keyword>
<dbReference type="InterPro" id="IPR006629">
    <property type="entry name" value="LITAF"/>
</dbReference>
<reference evidence="4" key="2">
    <citation type="submission" date="2025-08" db="UniProtKB">
        <authorList>
            <consortium name="RefSeq"/>
        </authorList>
    </citation>
    <scope>IDENTIFICATION</scope>
    <source>
        <tissue evidence="4">Leaf</tissue>
    </source>
</reference>
<dbReference type="AlphaFoldDB" id="A0A6J0MD57"/>
<feature type="non-terminal residue" evidence="4">
    <location>
        <position position="1"/>
    </location>
</feature>
<dbReference type="KEGG" id="rsz:108841179"/>
<dbReference type="GeneID" id="108841179"/>
<gene>
    <name evidence="4" type="primary">LOC108841179</name>
</gene>
<sequence>SEFRITRDCGVLSAFILSFSLFVNLENRSKPGVAAVVACMMPFMLGFCFLCPSMDCLWSKQHHCPQCGNKVADFGKSDPCLVMDPPQWKQPSFALPA</sequence>
<feature type="transmembrane region" description="Helical" evidence="1">
    <location>
        <begin position="31"/>
        <end position="51"/>
    </location>
</feature>
<name>A0A6J0MD57_RAPSA</name>
<reference evidence="3" key="1">
    <citation type="journal article" date="2019" name="Database">
        <title>The radish genome database (RadishGD): an integrated information resource for radish genomics.</title>
        <authorList>
            <person name="Yu H.J."/>
            <person name="Baek S."/>
            <person name="Lee Y.J."/>
            <person name="Cho A."/>
            <person name="Mun J.H."/>
        </authorList>
    </citation>
    <scope>NUCLEOTIDE SEQUENCE [LARGE SCALE GENOMIC DNA]</scope>
    <source>
        <strain evidence="3">cv. WK10039</strain>
    </source>
</reference>
<dbReference type="OrthoDB" id="1882956at2759"/>
<protein>
    <submittedName>
        <fullName evidence="4">GSH-induced LITAF domain protein-like</fullName>
    </submittedName>
</protein>
<evidence type="ECO:0000313" key="4">
    <source>
        <dbReference type="RefSeq" id="XP_018469461.1"/>
    </source>
</evidence>
<proteinExistence type="predicted"/>
<dbReference type="RefSeq" id="XP_018469461.1">
    <property type="nucleotide sequence ID" value="XM_018613959.1"/>
</dbReference>
<keyword evidence="3" id="KW-1185">Reference proteome</keyword>
<evidence type="ECO:0000256" key="1">
    <source>
        <dbReference type="SAM" id="Phobius"/>
    </source>
</evidence>
<dbReference type="SMART" id="SM00714">
    <property type="entry name" value="LITAF"/>
    <property type="match status" value="1"/>
</dbReference>
<keyword evidence="1" id="KW-1133">Transmembrane helix</keyword>
<feature type="transmembrane region" description="Helical" evidence="1">
    <location>
        <begin position="9"/>
        <end position="25"/>
    </location>
</feature>
<dbReference type="Proteomes" id="UP000504610">
    <property type="component" value="Chromosome 2"/>
</dbReference>
<dbReference type="Pfam" id="PF10601">
    <property type="entry name" value="zf-LITAF-like"/>
    <property type="match status" value="1"/>
</dbReference>
<evidence type="ECO:0000313" key="3">
    <source>
        <dbReference type="Proteomes" id="UP000504610"/>
    </source>
</evidence>
<feature type="domain" description="LITAF" evidence="2">
    <location>
        <begin position="20"/>
        <end position="76"/>
    </location>
</feature>
<organism evidence="3 4">
    <name type="scientific">Raphanus sativus</name>
    <name type="common">Radish</name>
    <name type="synonym">Raphanus raphanistrum var. sativus</name>
    <dbReference type="NCBI Taxonomy" id="3726"/>
    <lineage>
        <taxon>Eukaryota</taxon>
        <taxon>Viridiplantae</taxon>
        <taxon>Streptophyta</taxon>
        <taxon>Embryophyta</taxon>
        <taxon>Tracheophyta</taxon>
        <taxon>Spermatophyta</taxon>
        <taxon>Magnoliopsida</taxon>
        <taxon>eudicotyledons</taxon>
        <taxon>Gunneridae</taxon>
        <taxon>Pentapetalae</taxon>
        <taxon>rosids</taxon>
        <taxon>malvids</taxon>
        <taxon>Brassicales</taxon>
        <taxon>Brassicaceae</taxon>
        <taxon>Brassiceae</taxon>
        <taxon>Raphanus</taxon>
    </lineage>
</organism>
<keyword evidence="1" id="KW-0472">Membrane</keyword>
<evidence type="ECO:0000259" key="2">
    <source>
        <dbReference type="SMART" id="SM00714"/>
    </source>
</evidence>